<organism evidence="2">
    <name type="scientific">Anguilla anguilla</name>
    <name type="common">European freshwater eel</name>
    <name type="synonym">Muraena anguilla</name>
    <dbReference type="NCBI Taxonomy" id="7936"/>
    <lineage>
        <taxon>Eukaryota</taxon>
        <taxon>Metazoa</taxon>
        <taxon>Chordata</taxon>
        <taxon>Craniata</taxon>
        <taxon>Vertebrata</taxon>
        <taxon>Euteleostomi</taxon>
        <taxon>Actinopterygii</taxon>
        <taxon>Neopterygii</taxon>
        <taxon>Teleostei</taxon>
        <taxon>Anguilliformes</taxon>
        <taxon>Anguillidae</taxon>
        <taxon>Anguilla</taxon>
    </lineage>
</organism>
<accession>A0A0E9U3G1</accession>
<reference evidence="2" key="2">
    <citation type="journal article" date="2015" name="Fish Shellfish Immunol.">
        <title>Early steps in the European eel (Anguilla anguilla)-Vibrio vulnificus interaction in the gills: Role of the RtxA13 toxin.</title>
        <authorList>
            <person name="Callol A."/>
            <person name="Pajuelo D."/>
            <person name="Ebbesson L."/>
            <person name="Teles M."/>
            <person name="MacKenzie S."/>
            <person name="Amaro C."/>
        </authorList>
    </citation>
    <scope>NUCLEOTIDE SEQUENCE</scope>
</reference>
<dbReference type="EMBL" id="GBXM01048315">
    <property type="protein sequence ID" value="JAH60262.1"/>
    <property type="molecule type" value="Transcribed_RNA"/>
</dbReference>
<evidence type="ECO:0000313" key="2">
    <source>
        <dbReference type="EMBL" id="JAH60262.1"/>
    </source>
</evidence>
<sequence length="25" mass="2580">MVPSTLTLYGIESRRGSGDKSGPGN</sequence>
<proteinExistence type="predicted"/>
<reference evidence="2" key="1">
    <citation type="submission" date="2014-11" db="EMBL/GenBank/DDBJ databases">
        <authorList>
            <person name="Amaro Gonzalez C."/>
        </authorList>
    </citation>
    <scope>NUCLEOTIDE SEQUENCE</scope>
</reference>
<name>A0A0E9U3G1_ANGAN</name>
<evidence type="ECO:0000256" key="1">
    <source>
        <dbReference type="SAM" id="MobiDB-lite"/>
    </source>
</evidence>
<protein>
    <submittedName>
        <fullName evidence="2">Uncharacterized protein</fullName>
    </submittedName>
</protein>
<dbReference type="AlphaFoldDB" id="A0A0E9U3G1"/>
<feature type="region of interest" description="Disordered" evidence="1">
    <location>
        <begin position="1"/>
        <end position="25"/>
    </location>
</feature>